<proteinExistence type="predicted"/>
<feature type="compositionally biased region" description="Basic and acidic residues" evidence="3">
    <location>
        <begin position="573"/>
        <end position="641"/>
    </location>
</feature>
<reference evidence="4 5" key="1">
    <citation type="submission" date="2024-02" db="EMBL/GenBank/DDBJ databases">
        <authorList>
            <person name="Chen Y."/>
            <person name="Shah S."/>
            <person name="Dougan E. K."/>
            <person name="Thang M."/>
            <person name="Chan C."/>
        </authorList>
    </citation>
    <scope>NUCLEOTIDE SEQUENCE [LARGE SCALE GENOMIC DNA]</scope>
</reference>
<comment type="caution">
    <text evidence="4">The sequence shown here is derived from an EMBL/GenBank/DDBJ whole genome shotgun (WGS) entry which is preliminary data.</text>
</comment>
<evidence type="ECO:0000256" key="2">
    <source>
        <dbReference type="ARBA" id="ARBA00022679"/>
    </source>
</evidence>
<evidence type="ECO:0000313" key="4">
    <source>
        <dbReference type="EMBL" id="CAK8995357.1"/>
    </source>
</evidence>
<organism evidence="4 5">
    <name type="scientific">Durusdinium trenchii</name>
    <dbReference type="NCBI Taxonomy" id="1381693"/>
    <lineage>
        <taxon>Eukaryota</taxon>
        <taxon>Sar</taxon>
        <taxon>Alveolata</taxon>
        <taxon>Dinophyceae</taxon>
        <taxon>Suessiales</taxon>
        <taxon>Symbiodiniaceae</taxon>
        <taxon>Durusdinium</taxon>
    </lineage>
</organism>
<protein>
    <recommendedName>
        <fullName evidence="6">DNA (cytosine-5-)-methyltransferase</fullName>
    </recommendedName>
</protein>
<feature type="region of interest" description="Disordered" evidence="3">
    <location>
        <begin position="564"/>
        <end position="748"/>
    </location>
</feature>
<keyword evidence="1" id="KW-0489">Methyltransferase</keyword>
<dbReference type="Gene3D" id="3.40.50.150">
    <property type="entry name" value="Vaccinia Virus protein VP39"/>
    <property type="match status" value="1"/>
</dbReference>
<dbReference type="InterPro" id="IPR001525">
    <property type="entry name" value="C5_MeTfrase"/>
</dbReference>
<feature type="compositionally biased region" description="Basic residues" evidence="3">
    <location>
        <begin position="676"/>
        <end position="686"/>
    </location>
</feature>
<keyword evidence="5" id="KW-1185">Reference proteome</keyword>
<evidence type="ECO:0000256" key="3">
    <source>
        <dbReference type="SAM" id="MobiDB-lite"/>
    </source>
</evidence>
<dbReference type="EMBL" id="CAXAMN010001611">
    <property type="protein sequence ID" value="CAK8995357.1"/>
    <property type="molecule type" value="Genomic_DNA"/>
</dbReference>
<dbReference type="Pfam" id="PF00145">
    <property type="entry name" value="DNA_methylase"/>
    <property type="match status" value="1"/>
</dbReference>
<feature type="compositionally biased region" description="Basic and acidic residues" evidence="3">
    <location>
        <begin position="716"/>
        <end position="745"/>
    </location>
</feature>
<sequence length="1133" mass="124528">EHTNDFIGNSLRESCELALGLVSEEDISATQQAVEALAEMDGEKEGLGGIEQFLLNHAVGQSLVALATSRVDSGENEAKATESLKKLEASLGSLQAVSHGGASVGIKLITADLQPTQELIVECSKQLSVLKARKATKEPLANAKQTCRAHDRLRDVLKEHMSGFATQTQRLLREELKINLTVAGLLRDYKDLSQMVCNAAKFVFSEKDEKGKKQDVNASELKRWCDTLPKLLPDRVGADLAKTFDTRFVCVCQAKHEALASSGLNAIASLVTACESGSPGSLSAEEQQQLLLKIPKANALKSLVSSFLEVTGLTFSLKTLRPVVGWAAHDKLSITDAVSFVAALELTSKHLQLVSADKTCQDDLSKSGLLRAGPWLSEVTRKATSSVLDLFQSANRSRQLGTDKLRVVKMPDLTDADAYCKVGLRAVGQLAQLTRELEADIKKMHDVRSAMTQLKSTKFCPKEGPPAVSVIDAWSKQSGSDPLQPSDFENTSNEAVKMYSFHVAAVASVCLLRSEQLQAETPDKKSMKDLANLSATLKLKLDGLPEDCKALKKSGASLLAECESKSKGVAKRHVSEEGGRQKGSDKKLALAKEGKEPQKAKEEKEPQKVEAGKAEKANAESSGRKSETETKDGNDKGKGEDSTMDFASLFTESKKEKKEKKNKKDKSDKKDSKKDKKDKKAKKKEKKDKEGKKDKKELKEGQRSEEARKKEKKSHKQDDVDPEKKKRKREEKTPERKRVLREHGSGDAALMLSASSRVTCPEDIVDGALLPKLAKENFQSFKAACPASPMAFGLSPEKADGLELTWGSCCSGSEGVHYVVAAVEDALNDLGYYVKFKHMFSCESNKHKREWVQHVLKMGNVFQSPVDWKCAEYGCVFSDISYMRDKVAMCEHHQQDCPIVGVDFLFIGTSCKDLSRANSSVDRSKLVFSQEKSKGGSAQTFKGFIEYCQGHRPTCVLYENVDSIDDKISNSAETNLTLLMQAMGDIGYQGQKVLTDAAQFGLPCRRRRMYILFVRPDSPKLGMHSDGAIGRVFARVKTLVTACMRSPPCAEKCLLPDGHPVLQDRLKQLKIAAAKSMASKKQPQNTWIDKHMAYADQLGVRWGGPTPLALSDNEWVNTMTKREVDALRLSQVE</sequence>
<dbReference type="SUPFAM" id="SSF53335">
    <property type="entry name" value="S-adenosyl-L-methionine-dependent methyltransferases"/>
    <property type="match status" value="1"/>
</dbReference>
<evidence type="ECO:0008006" key="6">
    <source>
        <dbReference type="Google" id="ProtNLM"/>
    </source>
</evidence>
<feature type="compositionally biased region" description="Basic and acidic residues" evidence="3">
    <location>
        <begin position="687"/>
        <end position="709"/>
    </location>
</feature>
<accession>A0ABP0I075</accession>
<evidence type="ECO:0000256" key="1">
    <source>
        <dbReference type="ARBA" id="ARBA00022603"/>
    </source>
</evidence>
<feature type="compositionally biased region" description="Basic and acidic residues" evidence="3">
    <location>
        <begin position="665"/>
        <end position="675"/>
    </location>
</feature>
<evidence type="ECO:0000313" key="5">
    <source>
        <dbReference type="Proteomes" id="UP001642484"/>
    </source>
</evidence>
<name>A0ABP0I075_9DINO</name>
<dbReference type="InterPro" id="IPR029063">
    <property type="entry name" value="SAM-dependent_MTases_sf"/>
</dbReference>
<feature type="non-terminal residue" evidence="4">
    <location>
        <position position="1"/>
    </location>
</feature>
<keyword evidence="2" id="KW-0808">Transferase</keyword>
<feature type="non-terminal residue" evidence="4">
    <location>
        <position position="1133"/>
    </location>
</feature>
<dbReference type="Proteomes" id="UP001642484">
    <property type="component" value="Unassembled WGS sequence"/>
</dbReference>
<gene>
    <name evidence="4" type="ORF">CCMP2556_LOCUS3996</name>
</gene>